<dbReference type="InterPro" id="IPR000504">
    <property type="entry name" value="RRM_dom"/>
</dbReference>
<keyword evidence="7" id="KW-0539">Nucleus</keyword>
<evidence type="ECO:0000256" key="3">
    <source>
        <dbReference type="ARBA" id="ARBA00009621"/>
    </source>
</evidence>
<comment type="subcellular location">
    <subcellularLocation>
        <location evidence="2">Cytoplasm</location>
    </subcellularLocation>
    <subcellularLocation>
        <location evidence="1">Nucleus</location>
    </subcellularLocation>
</comment>
<dbReference type="InterPro" id="IPR035979">
    <property type="entry name" value="RBD_domain_sf"/>
</dbReference>
<feature type="domain" description="RRM" evidence="9">
    <location>
        <begin position="109"/>
        <end position="189"/>
    </location>
</feature>
<organism evidence="10 11">
    <name type="scientific">Clytia hemisphaerica</name>
    <dbReference type="NCBI Taxonomy" id="252671"/>
    <lineage>
        <taxon>Eukaryota</taxon>
        <taxon>Metazoa</taxon>
        <taxon>Cnidaria</taxon>
        <taxon>Hydrozoa</taxon>
        <taxon>Hydroidolina</taxon>
        <taxon>Leptothecata</taxon>
        <taxon>Obeliida</taxon>
        <taxon>Clytiidae</taxon>
        <taxon>Clytia</taxon>
    </lineage>
</organism>
<evidence type="ECO:0000256" key="1">
    <source>
        <dbReference type="ARBA" id="ARBA00004123"/>
    </source>
</evidence>
<dbReference type="PANTHER" id="PTHR24012">
    <property type="entry name" value="RNA BINDING PROTEIN"/>
    <property type="match status" value="1"/>
</dbReference>
<dbReference type="EnsemblMetazoa" id="CLYHEMT015714.1">
    <property type="protein sequence ID" value="CLYHEMP015714.1"/>
    <property type="gene ID" value="CLYHEMG015714"/>
</dbReference>
<name>A0A7M5X078_9CNID</name>
<reference evidence="10" key="1">
    <citation type="submission" date="2021-01" db="UniProtKB">
        <authorList>
            <consortium name="EnsemblMetazoa"/>
        </authorList>
    </citation>
    <scope>IDENTIFICATION</scope>
</reference>
<feature type="domain" description="RRM" evidence="9">
    <location>
        <begin position="381"/>
        <end position="459"/>
    </location>
</feature>
<evidence type="ECO:0000259" key="9">
    <source>
        <dbReference type="PROSITE" id="PS50102"/>
    </source>
</evidence>
<dbReference type="GO" id="GO:0003729">
    <property type="term" value="F:mRNA binding"/>
    <property type="evidence" value="ECO:0007669"/>
    <property type="project" value="UniProtKB-ARBA"/>
</dbReference>
<dbReference type="PROSITE" id="PS50102">
    <property type="entry name" value="RRM"/>
    <property type="match status" value="3"/>
</dbReference>
<protein>
    <recommendedName>
        <fullName evidence="9">RRM domain-containing protein</fullName>
    </recommendedName>
</protein>
<keyword evidence="4" id="KW-0963">Cytoplasm</keyword>
<dbReference type="GO" id="GO:0005737">
    <property type="term" value="C:cytoplasm"/>
    <property type="evidence" value="ECO:0007669"/>
    <property type="project" value="UniProtKB-SubCell"/>
</dbReference>
<dbReference type="Proteomes" id="UP000594262">
    <property type="component" value="Unplaced"/>
</dbReference>
<keyword evidence="6 8" id="KW-0694">RNA-binding</keyword>
<keyword evidence="11" id="KW-1185">Reference proteome</keyword>
<evidence type="ECO:0000313" key="11">
    <source>
        <dbReference type="Proteomes" id="UP000594262"/>
    </source>
</evidence>
<keyword evidence="5" id="KW-0677">Repeat</keyword>
<dbReference type="Pfam" id="PF00076">
    <property type="entry name" value="RRM_1"/>
    <property type="match status" value="3"/>
</dbReference>
<proteinExistence type="inferred from homology"/>
<evidence type="ECO:0000256" key="8">
    <source>
        <dbReference type="PROSITE-ProRule" id="PRU00176"/>
    </source>
</evidence>
<dbReference type="AlphaFoldDB" id="A0A7M5X078"/>
<evidence type="ECO:0000256" key="5">
    <source>
        <dbReference type="ARBA" id="ARBA00022737"/>
    </source>
</evidence>
<dbReference type="SUPFAM" id="SSF54928">
    <property type="entry name" value="RNA-binding domain, RBD"/>
    <property type="match status" value="2"/>
</dbReference>
<dbReference type="GO" id="GO:0005634">
    <property type="term" value="C:nucleus"/>
    <property type="evidence" value="ECO:0007669"/>
    <property type="project" value="UniProtKB-SubCell"/>
</dbReference>
<dbReference type="RefSeq" id="XP_066919372.1">
    <property type="nucleotide sequence ID" value="XM_067063271.1"/>
</dbReference>
<evidence type="ECO:0000256" key="4">
    <source>
        <dbReference type="ARBA" id="ARBA00022490"/>
    </source>
</evidence>
<dbReference type="GO" id="GO:0009967">
    <property type="term" value="P:positive regulation of signal transduction"/>
    <property type="evidence" value="ECO:0007669"/>
    <property type="project" value="UniProtKB-ARBA"/>
</dbReference>
<dbReference type="FunFam" id="3.30.70.330:FF:000383">
    <property type="entry name" value="Sex lethal, isoform D"/>
    <property type="match status" value="1"/>
</dbReference>
<evidence type="ECO:0000256" key="6">
    <source>
        <dbReference type="ARBA" id="ARBA00022884"/>
    </source>
</evidence>
<feature type="domain" description="RRM" evidence="9">
    <location>
        <begin position="21"/>
        <end position="102"/>
    </location>
</feature>
<dbReference type="FunFam" id="3.30.70.330:FF:000198">
    <property type="entry name" value="CUGBP Elav-like family member 6 isoform X3"/>
    <property type="match status" value="1"/>
</dbReference>
<sequence>MTIDMTASTNNIGMAKEPEACKLFIGQVPRTWTEKELKPIFDQYGEIHDLTVLHDKYTGQHKGCAFLTYYEKESAQQAQNELHEKKTLPGCGHAMQVKPAVSETKTEDRKLFIGMLSKKLNEEDLRVMFSPFGTIEELTVLKNPDGTSKGCSFIKYANRLQAQNAIRKLHGSQTMEGCSSPLVVKIADTEKDKLQKRMQAMATNLVGLGMTMSQFGMPGGLINNAYPNVGQNNAYQQLLTQMAMPNTPVPAQLVSNPGFANMNNNTLPNGVSAALVAAMANQQQQQLQGLTQTQQANSSLFSSSIGQQLPTSSFTTSQSATNPLANNGLSALQTNISGANSIANLGGLNNMANLATALPQAYQNLQRQNVAQPQKEGPDGSNLFIYHLPPEFTDADLMQTFMPFGNVLSAKVFIDKPTLLSKCFGFVSFDNQHSARQAIEAMNGFSVGSKRLKVQLKRPKDQNKPY</sequence>
<dbReference type="SMART" id="SM00360">
    <property type="entry name" value="RRM"/>
    <property type="match status" value="3"/>
</dbReference>
<dbReference type="GO" id="GO:1990904">
    <property type="term" value="C:ribonucleoprotein complex"/>
    <property type="evidence" value="ECO:0007669"/>
    <property type="project" value="InterPro"/>
</dbReference>
<evidence type="ECO:0000313" key="10">
    <source>
        <dbReference type="EnsemblMetazoa" id="CLYHEMP015714.1"/>
    </source>
</evidence>
<evidence type="ECO:0000256" key="7">
    <source>
        <dbReference type="ARBA" id="ARBA00023242"/>
    </source>
</evidence>
<evidence type="ECO:0000256" key="2">
    <source>
        <dbReference type="ARBA" id="ARBA00004496"/>
    </source>
</evidence>
<dbReference type="GeneID" id="136806683"/>
<dbReference type="Gene3D" id="3.30.70.330">
    <property type="match status" value="3"/>
</dbReference>
<dbReference type="InterPro" id="IPR002343">
    <property type="entry name" value="Hud_Sxl_RNA"/>
</dbReference>
<dbReference type="PRINTS" id="PR00961">
    <property type="entry name" value="HUDSXLRNA"/>
</dbReference>
<comment type="similarity">
    <text evidence="3">Belongs to the CELF/BRUNOL family.</text>
</comment>
<dbReference type="OrthoDB" id="410044at2759"/>
<accession>A0A7M5X078</accession>
<dbReference type="FunFam" id="3.30.70.330:FF:000010">
    <property type="entry name" value="CUGBP Elav-like family member 4 isoform 3"/>
    <property type="match status" value="1"/>
</dbReference>
<dbReference type="GO" id="GO:0010629">
    <property type="term" value="P:negative regulation of gene expression"/>
    <property type="evidence" value="ECO:0007669"/>
    <property type="project" value="UniProtKB-ARBA"/>
</dbReference>
<dbReference type="InterPro" id="IPR012677">
    <property type="entry name" value="Nucleotide-bd_a/b_plait_sf"/>
</dbReference>